<dbReference type="OrthoDB" id="124165at2759"/>
<sequence length="469" mass="53951">METTQNEGTRRPAPSELMQQLKPVGRPRLNAEGGRKPLKRTTGSYTNQLKLDAATHLERYGNMKATIKLFWPNLDKKSYESRRKLVSDWKRNKAKLVKACSTSAGKLRKKERKPGTATIIPKDAELEIVDWINDLRQEGVPISTLMLQLKADEVATAWGVEKFYASWNWQDKFKNRHNLSMRSRTRQGQKPPEELQAIRAAFAAKVSATMDSLGISTVYNADQTAAFFEYLPKKTLNKRGPKTVWVRCAGKSKERATVMLLGDNHGRKYTPFVVFKAQPSKDPKRILENKQKRRGFGIYVWEEIEELHEAYDLECFGNPKGWWNHELSVEFLHFHFGKREDMQRPVLLLWDDFSGHWTEDVRRCARELNVELLKVPEGATSVAQPADVAWNAPLKSRMRGLWINFLREQLKRHAKDTGDPFCMDPPNRRIVANWIAQGWEMLSPATIANGFKKCGYGDIDSDADFDRTE</sequence>
<dbReference type="GO" id="GO:0003677">
    <property type="term" value="F:DNA binding"/>
    <property type="evidence" value="ECO:0007669"/>
    <property type="project" value="UniProtKB-KW"/>
</dbReference>
<reference evidence="4 5" key="1">
    <citation type="journal article" date="2017" name="Genome Biol. Evol.">
        <title>Phytophthora megakarya and P. palmivora, closely related causal agents of cacao black pod rot, underwent increases in genome sizes and gene numbers by different mechanisms.</title>
        <authorList>
            <person name="Ali S.S."/>
            <person name="Shao J."/>
            <person name="Lary D.J."/>
            <person name="Kronmiller B."/>
            <person name="Shen D."/>
            <person name="Strem M.D."/>
            <person name="Amoako-Attah I."/>
            <person name="Akrofi A.Y."/>
            <person name="Begoude B.A."/>
            <person name="Ten Hoopen G.M."/>
            <person name="Coulibaly K."/>
            <person name="Kebe B.I."/>
            <person name="Melnick R.L."/>
            <person name="Guiltinan M.J."/>
            <person name="Tyler B.M."/>
            <person name="Meinhardt L.W."/>
            <person name="Bailey B.A."/>
        </authorList>
    </citation>
    <scope>NUCLEOTIDE SEQUENCE [LARGE SCALE GENOMIC DNA]</scope>
    <source>
        <strain evidence="5">sbr112.9</strain>
    </source>
</reference>
<dbReference type="InterPro" id="IPR006600">
    <property type="entry name" value="HTH_CenpB_DNA-bd_dom"/>
</dbReference>
<dbReference type="SUPFAM" id="SSF46689">
    <property type="entry name" value="Homeodomain-like"/>
    <property type="match status" value="1"/>
</dbReference>
<dbReference type="SMART" id="SM00674">
    <property type="entry name" value="CENPB"/>
    <property type="match status" value="1"/>
</dbReference>
<dbReference type="AlphaFoldDB" id="A0A2P4Y4P2"/>
<dbReference type="InterPro" id="IPR004875">
    <property type="entry name" value="DDE_SF_endonuclease_dom"/>
</dbReference>
<dbReference type="InterPro" id="IPR050863">
    <property type="entry name" value="CenT-Element_Derived"/>
</dbReference>
<proteinExistence type="predicted"/>
<dbReference type="Gene3D" id="1.10.10.60">
    <property type="entry name" value="Homeodomain-like"/>
    <property type="match status" value="1"/>
</dbReference>
<dbReference type="InterPro" id="IPR009057">
    <property type="entry name" value="Homeodomain-like_sf"/>
</dbReference>
<dbReference type="EMBL" id="NCKW01005488">
    <property type="protein sequence ID" value="POM72772.1"/>
    <property type="molecule type" value="Genomic_DNA"/>
</dbReference>
<keyword evidence="1" id="KW-0238">DNA-binding</keyword>
<organism evidence="4 5">
    <name type="scientific">Phytophthora palmivora</name>
    <dbReference type="NCBI Taxonomy" id="4796"/>
    <lineage>
        <taxon>Eukaryota</taxon>
        <taxon>Sar</taxon>
        <taxon>Stramenopiles</taxon>
        <taxon>Oomycota</taxon>
        <taxon>Peronosporomycetes</taxon>
        <taxon>Peronosporales</taxon>
        <taxon>Peronosporaceae</taxon>
        <taxon>Phytophthora</taxon>
    </lineage>
</organism>
<dbReference type="PANTHER" id="PTHR19303:SF57">
    <property type="entry name" value="HTH CENPB-TYPE DOMAIN-CONTAINING PROTEIN"/>
    <property type="match status" value="1"/>
</dbReference>
<dbReference type="PANTHER" id="PTHR19303">
    <property type="entry name" value="TRANSPOSON"/>
    <property type="match status" value="1"/>
</dbReference>
<evidence type="ECO:0000259" key="3">
    <source>
        <dbReference type="PROSITE" id="PS51253"/>
    </source>
</evidence>
<dbReference type="GO" id="GO:0005634">
    <property type="term" value="C:nucleus"/>
    <property type="evidence" value="ECO:0007669"/>
    <property type="project" value="TreeGrafter"/>
</dbReference>
<evidence type="ECO:0000313" key="4">
    <source>
        <dbReference type="EMBL" id="POM72772.1"/>
    </source>
</evidence>
<comment type="caution">
    <text evidence="4">The sequence shown here is derived from an EMBL/GenBank/DDBJ whole genome shotgun (WGS) entry which is preliminary data.</text>
</comment>
<accession>A0A2P4Y4P2</accession>
<name>A0A2P4Y4P2_9STRA</name>
<dbReference type="Proteomes" id="UP000237271">
    <property type="component" value="Unassembled WGS sequence"/>
</dbReference>
<gene>
    <name evidence="4" type="ORF">PHPALM_10461</name>
</gene>
<dbReference type="PROSITE" id="PS51253">
    <property type="entry name" value="HTH_CENPB"/>
    <property type="match status" value="1"/>
</dbReference>
<keyword evidence="5" id="KW-1185">Reference proteome</keyword>
<evidence type="ECO:0000256" key="1">
    <source>
        <dbReference type="ARBA" id="ARBA00023125"/>
    </source>
</evidence>
<dbReference type="Pfam" id="PF03221">
    <property type="entry name" value="HTH_Tnp_Tc5"/>
    <property type="match status" value="1"/>
</dbReference>
<feature type="region of interest" description="Disordered" evidence="2">
    <location>
        <begin position="1"/>
        <end position="44"/>
    </location>
</feature>
<protein>
    <recommendedName>
        <fullName evidence="3">HTH CENPB-type domain-containing protein</fullName>
    </recommendedName>
</protein>
<dbReference type="Pfam" id="PF03184">
    <property type="entry name" value="DDE_1"/>
    <property type="match status" value="1"/>
</dbReference>
<feature type="domain" description="HTH CENPB-type" evidence="3">
    <location>
        <begin position="112"/>
        <end position="183"/>
    </location>
</feature>
<evidence type="ECO:0000313" key="5">
    <source>
        <dbReference type="Proteomes" id="UP000237271"/>
    </source>
</evidence>
<evidence type="ECO:0000256" key="2">
    <source>
        <dbReference type="SAM" id="MobiDB-lite"/>
    </source>
</evidence>